<proteinExistence type="predicted"/>
<dbReference type="Proteomes" id="UP001386955">
    <property type="component" value="Unassembled WGS sequence"/>
</dbReference>
<gene>
    <name evidence="3" type="ORF">VNO78_06878</name>
</gene>
<keyword evidence="2" id="KW-0732">Signal</keyword>
<feature type="chain" id="PRO_5042889102" description="Secreted protein" evidence="2">
    <location>
        <begin position="19"/>
        <end position="83"/>
    </location>
</feature>
<accession>A0AAN9SUQ5</accession>
<evidence type="ECO:0000256" key="2">
    <source>
        <dbReference type="SAM" id="SignalP"/>
    </source>
</evidence>
<feature type="region of interest" description="Disordered" evidence="1">
    <location>
        <begin position="45"/>
        <end position="83"/>
    </location>
</feature>
<keyword evidence="4" id="KW-1185">Reference proteome</keyword>
<feature type="signal peptide" evidence="2">
    <location>
        <begin position="1"/>
        <end position="18"/>
    </location>
</feature>
<comment type="caution">
    <text evidence="3">The sequence shown here is derived from an EMBL/GenBank/DDBJ whole genome shotgun (WGS) entry which is preliminary data.</text>
</comment>
<sequence length="83" mass="8987">MNLCCAYCSPGFLLRTLGLVCAGGWQWMGNIREKCRPVYDPLKESPFPQSKASQEPLEKGATPCSTKIVQSSSSASGAAFRSR</sequence>
<feature type="compositionally biased region" description="Low complexity" evidence="1">
    <location>
        <begin position="71"/>
        <end position="83"/>
    </location>
</feature>
<evidence type="ECO:0000256" key="1">
    <source>
        <dbReference type="SAM" id="MobiDB-lite"/>
    </source>
</evidence>
<evidence type="ECO:0008006" key="5">
    <source>
        <dbReference type="Google" id="ProtNLM"/>
    </source>
</evidence>
<organism evidence="3 4">
    <name type="scientific">Psophocarpus tetragonolobus</name>
    <name type="common">Winged bean</name>
    <name type="synonym">Dolichos tetragonolobus</name>
    <dbReference type="NCBI Taxonomy" id="3891"/>
    <lineage>
        <taxon>Eukaryota</taxon>
        <taxon>Viridiplantae</taxon>
        <taxon>Streptophyta</taxon>
        <taxon>Embryophyta</taxon>
        <taxon>Tracheophyta</taxon>
        <taxon>Spermatophyta</taxon>
        <taxon>Magnoliopsida</taxon>
        <taxon>eudicotyledons</taxon>
        <taxon>Gunneridae</taxon>
        <taxon>Pentapetalae</taxon>
        <taxon>rosids</taxon>
        <taxon>fabids</taxon>
        <taxon>Fabales</taxon>
        <taxon>Fabaceae</taxon>
        <taxon>Papilionoideae</taxon>
        <taxon>50 kb inversion clade</taxon>
        <taxon>NPAAA clade</taxon>
        <taxon>indigoferoid/millettioid clade</taxon>
        <taxon>Phaseoleae</taxon>
        <taxon>Psophocarpus</taxon>
    </lineage>
</organism>
<name>A0AAN9SUQ5_PSOTE</name>
<evidence type="ECO:0000313" key="4">
    <source>
        <dbReference type="Proteomes" id="UP001386955"/>
    </source>
</evidence>
<evidence type="ECO:0000313" key="3">
    <source>
        <dbReference type="EMBL" id="KAK7405511.1"/>
    </source>
</evidence>
<protein>
    <recommendedName>
        <fullName evidence="5">Secreted protein</fullName>
    </recommendedName>
</protein>
<dbReference type="EMBL" id="JAYMYS010000002">
    <property type="protein sequence ID" value="KAK7405511.1"/>
    <property type="molecule type" value="Genomic_DNA"/>
</dbReference>
<reference evidence="3 4" key="1">
    <citation type="submission" date="2024-01" db="EMBL/GenBank/DDBJ databases">
        <title>The genomes of 5 underutilized Papilionoideae crops provide insights into root nodulation and disease resistanc.</title>
        <authorList>
            <person name="Jiang F."/>
        </authorList>
    </citation>
    <scope>NUCLEOTIDE SEQUENCE [LARGE SCALE GENOMIC DNA]</scope>
    <source>
        <strain evidence="3">DUOXIRENSHENG_FW03</strain>
        <tissue evidence="3">Leaves</tissue>
    </source>
</reference>
<dbReference type="AlphaFoldDB" id="A0AAN9SUQ5"/>